<dbReference type="InterPro" id="IPR045087">
    <property type="entry name" value="Cu-oxidase_fam"/>
</dbReference>
<feature type="domain" description="Plastocyanin-like" evidence="3">
    <location>
        <begin position="243"/>
        <end position="326"/>
    </location>
</feature>
<comment type="caution">
    <text evidence="6">The sequence shown here is derived from an EMBL/GenBank/DDBJ whole genome shotgun (WGS) entry which is preliminary data.</text>
</comment>
<evidence type="ECO:0000259" key="3">
    <source>
        <dbReference type="Pfam" id="PF00394"/>
    </source>
</evidence>
<dbReference type="InterPro" id="IPR001117">
    <property type="entry name" value="Cu-oxidase_2nd"/>
</dbReference>
<reference evidence="6 7" key="1">
    <citation type="submission" date="2018-06" db="EMBL/GenBank/DDBJ databases">
        <authorList>
            <consortium name="PulseNet: The National Subtyping Network for Foodborne Disease Surveillance"/>
            <person name="Tarr C.L."/>
            <person name="Trees E."/>
            <person name="Katz L.S."/>
            <person name="Carleton-Romer H.A."/>
            <person name="Stroika S."/>
            <person name="Kucerova Z."/>
            <person name="Roache K.F."/>
            <person name="Sabol A.L."/>
            <person name="Besser J."/>
            <person name="Gerner-Smidt P."/>
        </authorList>
    </citation>
    <scope>NUCLEOTIDE SEQUENCE [LARGE SCALE GENOMIC DNA]</scope>
    <source>
        <strain evidence="6 7">PNUSAC001503</strain>
    </source>
</reference>
<gene>
    <name evidence="6" type="ORF">CX802_09315</name>
</gene>
<dbReference type="AlphaFoldDB" id="A0A5L4XM77"/>
<evidence type="ECO:0000313" key="6">
    <source>
        <dbReference type="EMBL" id="EAI8860021.1"/>
    </source>
</evidence>
<keyword evidence="7" id="KW-1185">Reference proteome</keyword>
<dbReference type="Gene3D" id="2.60.40.420">
    <property type="entry name" value="Cupredoxins - blue copper proteins"/>
    <property type="match status" value="3"/>
</dbReference>
<dbReference type="Pfam" id="PF07732">
    <property type="entry name" value="Cu-oxidase_3"/>
    <property type="match status" value="1"/>
</dbReference>
<accession>A0A5L4XM77</accession>
<dbReference type="PANTHER" id="PTHR11709">
    <property type="entry name" value="MULTI-COPPER OXIDASE"/>
    <property type="match status" value="1"/>
</dbReference>
<protein>
    <submittedName>
        <fullName evidence="6">Multicopper oxidase family protein</fullName>
    </submittedName>
</protein>
<proteinExistence type="predicted"/>
<dbReference type="CDD" id="cd13881">
    <property type="entry name" value="CuRO_2_McoC_like"/>
    <property type="match status" value="1"/>
</dbReference>
<sequence length="522" mass="60135">MNRRTFLKLNALGLVSFCNAYANHINHFGMHHEMMNVNDSILNIDTSFINFSSNNLKLLDEKYFPQNQNLKALPLLKNESKTKNTFKATLQITQSQLEIVKGKKTKVYTYNGTIPAPKIEVFEGDNVEILVKNRLSEPTTIHWHGLLVAPEQDGNPHDHILAGEERVYRFNLPMGSAGTYWYHPHPHHIASKQVFMGLAGAFVVKSKQDALSDLVEKDLMISDLRLDENAQIPNNNLTDWLNGREGEFILINGQYKPKIRLATNERIRIYNATSARYLRLKIHGANFILVGTDGGLIQKPIYKDEIFLTPASRVEVLIQSSKSGEFKLESLYYNRDKMMVQEEPKTLFLADIILENKDISIPDKLRELPRLEEPKSFKKIIMSENHSKMMQIMNSKDDNEIKAALASMFLMNSKTYDLNRTDLISEVGVVEEWVVNNNSHMDHPFHIHGTQFEVISSKLNNVVSKPEFRALRDTINVRPNEEIRLRMKQDFVGTRMFHCHILEHEDLGMMGNLEVKEYHLKH</sequence>
<evidence type="ECO:0000259" key="5">
    <source>
        <dbReference type="Pfam" id="PF07732"/>
    </source>
</evidence>
<evidence type="ECO:0000259" key="4">
    <source>
        <dbReference type="Pfam" id="PF07731"/>
    </source>
</evidence>
<dbReference type="GO" id="GO:0005507">
    <property type="term" value="F:copper ion binding"/>
    <property type="evidence" value="ECO:0007669"/>
    <property type="project" value="InterPro"/>
</dbReference>
<dbReference type="CDD" id="cd13855">
    <property type="entry name" value="CuRO_1_McoC_like"/>
    <property type="match status" value="1"/>
</dbReference>
<keyword evidence="2" id="KW-0560">Oxidoreductase</keyword>
<dbReference type="PANTHER" id="PTHR11709:SF2">
    <property type="entry name" value="MULTICOPPER OXIDASE LPR1"/>
    <property type="match status" value="1"/>
</dbReference>
<feature type="domain" description="Plastocyanin-like" evidence="4">
    <location>
        <begin position="387"/>
        <end position="516"/>
    </location>
</feature>
<dbReference type="Proteomes" id="UP000535509">
    <property type="component" value="Unassembled WGS sequence"/>
</dbReference>
<dbReference type="SUPFAM" id="SSF49503">
    <property type="entry name" value="Cupredoxins"/>
    <property type="match status" value="3"/>
</dbReference>
<dbReference type="Pfam" id="PF00394">
    <property type="entry name" value="Cu-oxidase"/>
    <property type="match status" value="1"/>
</dbReference>
<dbReference type="OMA" id="YQLDVMS"/>
<evidence type="ECO:0000256" key="2">
    <source>
        <dbReference type="ARBA" id="ARBA00023002"/>
    </source>
</evidence>
<dbReference type="GeneID" id="61065126"/>
<keyword evidence="1" id="KW-0479">Metal-binding</keyword>
<dbReference type="InterPro" id="IPR011707">
    <property type="entry name" value="Cu-oxidase-like_N"/>
</dbReference>
<dbReference type="InterPro" id="IPR008972">
    <property type="entry name" value="Cupredoxin"/>
</dbReference>
<feature type="domain" description="Plastocyanin-like" evidence="5">
    <location>
        <begin position="92"/>
        <end position="208"/>
    </location>
</feature>
<name>A0A5L4XM77_CAMFE</name>
<dbReference type="GO" id="GO:0016491">
    <property type="term" value="F:oxidoreductase activity"/>
    <property type="evidence" value="ECO:0007669"/>
    <property type="project" value="UniProtKB-KW"/>
</dbReference>
<dbReference type="InterPro" id="IPR011706">
    <property type="entry name" value="Cu-oxidase_C"/>
</dbReference>
<dbReference type="PROSITE" id="PS00080">
    <property type="entry name" value="MULTICOPPER_OXIDASE2"/>
    <property type="match status" value="1"/>
</dbReference>
<dbReference type="InterPro" id="IPR002355">
    <property type="entry name" value="Cu_oxidase_Cu_BS"/>
</dbReference>
<dbReference type="RefSeq" id="WP_002850101.1">
    <property type="nucleotide sequence ID" value="NZ_AACCWR020000029.1"/>
</dbReference>
<evidence type="ECO:0000313" key="7">
    <source>
        <dbReference type="Proteomes" id="UP000535509"/>
    </source>
</evidence>
<dbReference type="Pfam" id="PF07731">
    <property type="entry name" value="Cu-oxidase_2"/>
    <property type="match status" value="1"/>
</dbReference>
<dbReference type="EMBL" id="AABTCC010000054">
    <property type="protein sequence ID" value="EAI8860021.1"/>
    <property type="molecule type" value="Genomic_DNA"/>
</dbReference>
<evidence type="ECO:0000256" key="1">
    <source>
        <dbReference type="ARBA" id="ARBA00022723"/>
    </source>
</evidence>
<organism evidence="6 7">
    <name type="scientific">Campylobacter fetus</name>
    <dbReference type="NCBI Taxonomy" id="196"/>
    <lineage>
        <taxon>Bacteria</taxon>
        <taxon>Pseudomonadati</taxon>
        <taxon>Campylobacterota</taxon>
        <taxon>Epsilonproteobacteria</taxon>
        <taxon>Campylobacterales</taxon>
        <taxon>Campylobacteraceae</taxon>
        <taxon>Campylobacter</taxon>
    </lineage>
</organism>